<evidence type="ECO:0000256" key="1">
    <source>
        <dbReference type="SAM" id="Phobius"/>
    </source>
</evidence>
<comment type="caution">
    <text evidence="2">The sequence shown here is derived from an EMBL/GenBank/DDBJ whole genome shotgun (WGS) entry which is preliminary data.</text>
</comment>
<feature type="transmembrane region" description="Helical" evidence="1">
    <location>
        <begin position="45"/>
        <end position="62"/>
    </location>
</feature>
<evidence type="ECO:0000313" key="3">
    <source>
        <dbReference type="Proteomes" id="UP001230504"/>
    </source>
</evidence>
<name>A0AAD8PK74_9PEZI</name>
<keyword evidence="1" id="KW-0812">Transmembrane</keyword>
<keyword evidence="1" id="KW-1133">Transmembrane helix</keyword>
<protein>
    <submittedName>
        <fullName evidence="2">Uncharacterized protein</fullName>
    </submittedName>
</protein>
<accession>A0AAD8PK74</accession>
<reference evidence="2" key="1">
    <citation type="submission" date="2021-06" db="EMBL/GenBank/DDBJ databases">
        <title>Comparative genomics, transcriptomics and evolutionary studies reveal genomic signatures of adaptation to plant cell wall in hemibiotrophic fungi.</title>
        <authorList>
            <consortium name="DOE Joint Genome Institute"/>
            <person name="Baroncelli R."/>
            <person name="Diaz J.F."/>
            <person name="Benocci T."/>
            <person name="Peng M."/>
            <person name="Battaglia E."/>
            <person name="Haridas S."/>
            <person name="Andreopoulos W."/>
            <person name="Labutti K."/>
            <person name="Pangilinan J."/>
            <person name="Floch G.L."/>
            <person name="Makela M.R."/>
            <person name="Henrissat B."/>
            <person name="Grigoriev I.V."/>
            <person name="Crouch J.A."/>
            <person name="De Vries R.P."/>
            <person name="Sukno S.A."/>
            <person name="Thon M.R."/>
        </authorList>
    </citation>
    <scope>NUCLEOTIDE SEQUENCE</scope>
    <source>
        <strain evidence="2">CBS 125086</strain>
    </source>
</reference>
<proteinExistence type="predicted"/>
<dbReference type="GeneID" id="85444708"/>
<dbReference type="Proteomes" id="UP001230504">
    <property type="component" value="Unassembled WGS sequence"/>
</dbReference>
<dbReference type="AlphaFoldDB" id="A0AAD8PK74"/>
<keyword evidence="3" id="KW-1185">Reference proteome</keyword>
<dbReference type="RefSeq" id="XP_060407257.1">
    <property type="nucleotide sequence ID" value="XM_060560468.1"/>
</dbReference>
<sequence length="100" mass="11728">MQVGRDISLVMIPLILLVLITLHTPVIDQWILVIARDTEDRGYSWLSRQILGFIVIINKYYYNKYKLATTSFRSTKKRLNKCLEYTSNKAFSKIKLFLAL</sequence>
<organism evidence="2 3">
    <name type="scientific">Colletotrichum navitas</name>
    <dbReference type="NCBI Taxonomy" id="681940"/>
    <lineage>
        <taxon>Eukaryota</taxon>
        <taxon>Fungi</taxon>
        <taxon>Dikarya</taxon>
        <taxon>Ascomycota</taxon>
        <taxon>Pezizomycotina</taxon>
        <taxon>Sordariomycetes</taxon>
        <taxon>Hypocreomycetidae</taxon>
        <taxon>Glomerellales</taxon>
        <taxon>Glomerellaceae</taxon>
        <taxon>Colletotrichum</taxon>
        <taxon>Colletotrichum graminicola species complex</taxon>
    </lineage>
</organism>
<feature type="transmembrane region" description="Helical" evidence="1">
    <location>
        <begin position="7"/>
        <end position="25"/>
    </location>
</feature>
<evidence type="ECO:0000313" key="2">
    <source>
        <dbReference type="EMBL" id="KAK1566019.1"/>
    </source>
</evidence>
<keyword evidence="1" id="KW-0472">Membrane</keyword>
<dbReference type="EMBL" id="JAHLJV010000170">
    <property type="protein sequence ID" value="KAK1566019.1"/>
    <property type="molecule type" value="Genomic_DNA"/>
</dbReference>
<gene>
    <name evidence="2" type="ORF">LY79DRAFT_585061</name>
</gene>